<reference evidence="5 6" key="1">
    <citation type="submission" date="2021-06" db="EMBL/GenBank/DDBJ databases">
        <authorList>
            <person name="Criscuolo A."/>
        </authorList>
    </citation>
    <scope>NUCLEOTIDE SEQUENCE [LARGE SCALE GENOMIC DNA]</scope>
    <source>
        <strain evidence="6">CIP 111802</strain>
    </source>
</reference>
<name>A0ABM8VIZ2_9BACL</name>
<dbReference type="SMART" id="SM00342">
    <property type="entry name" value="HTH_ARAC"/>
    <property type="match status" value="1"/>
</dbReference>
<dbReference type="PROSITE" id="PS00041">
    <property type="entry name" value="HTH_ARAC_FAMILY_1"/>
    <property type="match status" value="1"/>
</dbReference>
<keyword evidence="2" id="KW-0238">DNA-binding</keyword>
<evidence type="ECO:0000256" key="1">
    <source>
        <dbReference type="ARBA" id="ARBA00023015"/>
    </source>
</evidence>
<dbReference type="EMBL" id="CAJVCE010000008">
    <property type="protein sequence ID" value="CAG7644489.1"/>
    <property type="molecule type" value="Genomic_DNA"/>
</dbReference>
<evidence type="ECO:0000259" key="4">
    <source>
        <dbReference type="PROSITE" id="PS01124"/>
    </source>
</evidence>
<protein>
    <submittedName>
        <fullName evidence="5">HTH-type transcriptional activator RhaR</fullName>
    </submittedName>
</protein>
<dbReference type="InterPro" id="IPR010499">
    <property type="entry name" value="AraC_E-bd"/>
</dbReference>
<dbReference type="PROSITE" id="PS01124">
    <property type="entry name" value="HTH_ARAC_FAMILY_2"/>
    <property type="match status" value="1"/>
</dbReference>
<dbReference type="InterPro" id="IPR050959">
    <property type="entry name" value="MarA-like"/>
</dbReference>
<keyword evidence="6" id="KW-1185">Reference proteome</keyword>
<keyword evidence="1" id="KW-0805">Transcription regulation</keyword>
<gene>
    <name evidence="5" type="primary">rhaR_56</name>
    <name evidence="5" type="ORF">PAECIP111802_03283</name>
</gene>
<dbReference type="Pfam" id="PF14526">
    <property type="entry name" value="Cass2"/>
    <property type="match status" value="1"/>
</dbReference>
<keyword evidence="3" id="KW-0804">Transcription</keyword>
<dbReference type="PANTHER" id="PTHR47504:SF5">
    <property type="entry name" value="RIGHT ORIGIN-BINDING PROTEIN"/>
    <property type="match status" value="1"/>
</dbReference>
<dbReference type="SMART" id="SM00871">
    <property type="entry name" value="AraC_E_bind"/>
    <property type="match status" value="1"/>
</dbReference>
<evidence type="ECO:0000313" key="6">
    <source>
        <dbReference type="Proteomes" id="UP000730618"/>
    </source>
</evidence>
<dbReference type="InterPro" id="IPR029441">
    <property type="entry name" value="Cass2"/>
</dbReference>
<proteinExistence type="predicted"/>
<dbReference type="Proteomes" id="UP000730618">
    <property type="component" value="Unassembled WGS sequence"/>
</dbReference>
<feature type="domain" description="HTH araC/xylS-type" evidence="4">
    <location>
        <begin position="18"/>
        <end position="116"/>
    </location>
</feature>
<dbReference type="InterPro" id="IPR018060">
    <property type="entry name" value="HTH_AraC"/>
</dbReference>
<sequence>MRRILQMGCSMKYIHCVQQAIDYIEDHLYEPLELQQIADRAFMSVPHLYRAFYSLTGHPIKEYIRKRRISMSAMHLRHSDKLVWNIAFDCGFDSYQAFTKMFKKVAGMTPGAYRNADLYYTFEALNLFADVSYVGEKELFDRYPDVSVIRFPPLQTAVYRHRASSPEGIEEEAYRIVFAKLEQAGWPMERIRLFGSNVELASWELPYGYDIMIPLPDTGACAASDDFHVATFPGGLYAVGKSAETSGPQIVAAWDRLLSEWLPRSAFELGDHSYVEEFLTYQGRITRLKLYLPVKRKPEPAAALETVTIDPFAVVACRAYGPEARKQADHELTSWLMRTGMTGTTELRLFMSYSYGVEPEDGYWYELSVSIPENVHNSVWVSESFAKAALHPDRACCACVDGISLDAPLRFHTLGGGLYACLTAGAYGLMTGLLDKMHRWLYANETYALDENRQWFAEYVAGDGDDLERSTSVRCYIPIIEQ</sequence>
<dbReference type="Pfam" id="PF12833">
    <property type="entry name" value="HTH_18"/>
    <property type="match status" value="1"/>
</dbReference>
<dbReference type="InterPro" id="IPR018062">
    <property type="entry name" value="HTH_AraC-typ_CS"/>
</dbReference>
<evidence type="ECO:0000313" key="5">
    <source>
        <dbReference type="EMBL" id="CAG7644489.1"/>
    </source>
</evidence>
<organism evidence="5 6">
    <name type="scientific">Paenibacillus allorhizosphaerae</name>
    <dbReference type="NCBI Taxonomy" id="2849866"/>
    <lineage>
        <taxon>Bacteria</taxon>
        <taxon>Bacillati</taxon>
        <taxon>Bacillota</taxon>
        <taxon>Bacilli</taxon>
        <taxon>Bacillales</taxon>
        <taxon>Paenibacillaceae</taxon>
        <taxon>Paenibacillus</taxon>
    </lineage>
</organism>
<comment type="caution">
    <text evidence="5">The sequence shown here is derived from an EMBL/GenBank/DDBJ whole genome shotgun (WGS) entry which is preliminary data.</text>
</comment>
<evidence type="ECO:0000256" key="3">
    <source>
        <dbReference type="ARBA" id="ARBA00023163"/>
    </source>
</evidence>
<dbReference type="PANTHER" id="PTHR47504">
    <property type="entry name" value="RIGHT ORIGIN-BINDING PROTEIN"/>
    <property type="match status" value="1"/>
</dbReference>
<accession>A0ABM8VIZ2</accession>
<evidence type="ECO:0000256" key="2">
    <source>
        <dbReference type="ARBA" id="ARBA00023125"/>
    </source>
</evidence>